<accession>A0AAW1QGF1</accession>
<comment type="caution">
    <text evidence="2">The sequence shown here is derived from an EMBL/GenBank/DDBJ whole genome shotgun (WGS) entry which is preliminary data.</text>
</comment>
<feature type="compositionally biased region" description="Low complexity" evidence="1">
    <location>
        <begin position="128"/>
        <end position="138"/>
    </location>
</feature>
<feature type="compositionally biased region" description="Low complexity" evidence="1">
    <location>
        <begin position="287"/>
        <end position="314"/>
    </location>
</feature>
<evidence type="ECO:0008006" key="4">
    <source>
        <dbReference type="Google" id="ProtNLM"/>
    </source>
</evidence>
<feature type="compositionally biased region" description="Polar residues" evidence="1">
    <location>
        <begin position="53"/>
        <end position="65"/>
    </location>
</feature>
<feature type="region of interest" description="Disordered" evidence="1">
    <location>
        <begin position="497"/>
        <end position="524"/>
    </location>
</feature>
<feature type="compositionally biased region" description="Basic and acidic residues" evidence="1">
    <location>
        <begin position="731"/>
        <end position="743"/>
    </location>
</feature>
<feature type="region of interest" description="Disordered" evidence="1">
    <location>
        <begin position="677"/>
        <end position="754"/>
    </location>
</feature>
<feature type="compositionally biased region" description="Basic and acidic residues" evidence="1">
    <location>
        <begin position="110"/>
        <end position="121"/>
    </location>
</feature>
<dbReference type="EMBL" id="JALJOR010000003">
    <property type="protein sequence ID" value="KAK9820326.1"/>
    <property type="molecule type" value="Genomic_DNA"/>
</dbReference>
<feature type="compositionally biased region" description="Low complexity" evidence="1">
    <location>
        <begin position="168"/>
        <end position="191"/>
    </location>
</feature>
<reference evidence="2 3" key="1">
    <citation type="journal article" date="2024" name="Nat. Commun.">
        <title>Phylogenomics reveals the evolutionary origins of lichenization in chlorophyte algae.</title>
        <authorList>
            <person name="Puginier C."/>
            <person name="Libourel C."/>
            <person name="Otte J."/>
            <person name="Skaloud P."/>
            <person name="Haon M."/>
            <person name="Grisel S."/>
            <person name="Petersen M."/>
            <person name="Berrin J.G."/>
            <person name="Delaux P.M."/>
            <person name="Dal Grande F."/>
            <person name="Keller J."/>
        </authorList>
    </citation>
    <scope>NUCLEOTIDE SEQUENCE [LARGE SCALE GENOMIC DNA]</scope>
    <source>
        <strain evidence="2 3">SAG 2043</strain>
    </source>
</reference>
<dbReference type="Pfam" id="PF21071">
    <property type="entry name" value="LARP1_HEAT"/>
    <property type="match status" value="1"/>
</dbReference>
<feature type="compositionally biased region" description="Low complexity" evidence="1">
    <location>
        <begin position="247"/>
        <end position="262"/>
    </location>
</feature>
<feature type="region of interest" description="Disordered" evidence="1">
    <location>
        <begin position="1"/>
        <end position="371"/>
    </location>
</feature>
<dbReference type="GO" id="GO:0000339">
    <property type="term" value="F:RNA cap binding"/>
    <property type="evidence" value="ECO:0007669"/>
    <property type="project" value="InterPro"/>
</dbReference>
<feature type="compositionally biased region" description="Basic residues" evidence="1">
    <location>
        <begin position="708"/>
        <end position="717"/>
    </location>
</feature>
<evidence type="ECO:0000313" key="3">
    <source>
        <dbReference type="Proteomes" id="UP001489004"/>
    </source>
</evidence>
<dbReference type="InterPro" id="IPR006607">
    <property type="entry name" value="DM15"/>
</dbReference>
<dbReference type="Proteomes" id="UP001489004">
    <property type="component" value="Unassembled WGS sequence"/>
</dbReference>
<proteinExistence type="predicted"/>
<name>A0AAW1QGF1_9CHLO</name>
<feature type="compositionally biased region" description="Basic and acidic residues" evidence="1">
    <location>
        <begin position="677"/>
        <end position="696"/>
    </location>
</feature>
<feature type="compositionally biased region" description="Basic and acidic residues" evidence="1">
    <location>
        <begin position="315"/>
        <end position="327"/>
    </location>
</feature>
<dbReference type="GO" id="GO:0048255">
    <property type="term" value="P:mRNA stabilization"/>
    <property type="evidence" value="ECO:0007669"/>
    <property type="project" value="InterPro"/>
</dbReference>
<dbReference type="AlphaFoldDB" id="A0AAW1QGF1"/>
<keyword evidence="3" id="KW-1185">Reference proteome</keyword>
<feature type="compositionally biased region" description="Basic and acidic residues" evidence="1">
    <location>
        <begin position="92"/>
        <end position="101"/>
    </location>
</feature>
<evidence type="ECO:0000313" key="2">
    <source>
        <dbReference type="EMBL" id="KAK9820326.1"/>
    </source>
</evidence>
<feature type="region of interest" description="Disordered" evidence="1">
    <location>
        <begin position="411"/>
        <end position="474"/>
    </location>
</feature>
<organism evidence="2 3">
    <name type="scientific">[Myrmecia] bisecta</name>
    <dbReference type="NCBI Taxonomy" id="41462"/>
    <lineage>
        <taxon>Eukaryota</taxon>
        <taxon>Viridiplantae</taxon>
        <taxon>Chlorophyta</taxon>
        <taxon>core chlorophytes</taxon>
        <taxon>Trebouxiophyceae</taxon>
        <taxon>Trebouxiales</taxon>
        <taxon>Trebouxiaceae</taxon>
        <taxon>Myrmecia</taxon>
    </lineage>
</organism>
<gene>
    <name evidence="2" type="ORF">WJX72_008982</name>
</gene>
<sequence>MKTGNGRPGRTSDLPSYAQPTSVAKPKPATSSTAPVAEPAKQPSAAPVATAPAETQDNAASTASRQQHDAIVVDEPRASEPSATHEITTPPAEKERERDVASQDGSLSTDSKEHQEVEAKPAKPAWKVPSVPEEVPVSRAAPLSETGAGISWPSLGAAKEPQKKKRQQAASAAAAAAQGGQSGKPSSSGKQWEQRRATAAPSERSGNAGGGRSSNSARSRGRKQGTEQQGNWGQSGRSEGRRGGRGAAATSSPTAKPAAEPAQPSAPTEERAAEAGAESTVELQGPAQSSDAAAESQASQEPVANGVGTGAVAVEGHESHEEVHDDMFQLDEEHEEAEGSASEQPVEDATATSKNEPHPAEHDLHPADMSDKDLRKIIVLVQGQRRSGAGKVVAQDLQHVGDMSDVITDGLEYYENELQEKKKSQGRPPRGPPHPRIAHMYPASLPRSIGRPIRSSGLAGESPPSESAQFGWIMGSTPPGDLNGVYGTSPASLRSQSWGSAGAPLGTSPRSGSSKSMPKLPHPSQALLEKNGFHQQTYQEFRMAALEERAAKGIGLSEQMNRLFKFWSFFLRDSFNPTIYGDFHRIAEEDAAAGYNYGRECLFRFYSYGLEKKFRKHLYVDFENLTLKDYNSGCLYGLEKFWAFHHYNGIPPEFDNIQINPKLKELLDTKYRSLEDFRPEGGDHHKPESLKSDSHAHHGSYGSYGNRHDRHDHKRRPAPHENGSHKANGILEHKKTQLGDKARQQPVEVAVVSS</sequence>
<protein>
    <recommendedName>
        <fullName evidence="4">HTH La-type RNA-binding domain-containing protein</fullName>
    </recommendedName>
</protein>
<feature type="compositionally biased region" description="Basic and acidic residues" evidence="1">
    <location>
        <begin position="355"/>
        <end position="371"/>
    </location>
</feature>
<evidence type="ECO:0000256" key="1">
    <source>
        <dbReference type="SAM" id="MobiDB-lite"/>
    </source>
</evidence>
<dbReference type="SMART" id="SM00684">
    <property type="entry name" value="DM15"/>
    <property type="match status" value="3"/>
</dbReference>
<feature type="compositionally biased region" description="Acidic residues" evidence="1">
    <location>
        <begin position="328"/>
        <end position="338"/>
    </location>
</feature>